<dbReference type="EMBL" id="VTEI01000025">
    <property type="protein sequence ID" value="TYS13039.1"/>
    <property type="molecule type" value="Genomic_DNA"/>
</dbReference>
<dbReference type="InterPro" id="IPR037069">
    <property type="entry name" value="AcylCoA_DH/ox_N_sf"/>
</dbReference>
<accession>A0A5D4NGU6</accession>
<dbReference type="Pfam" id="PF02771">
    <property type="entry name" value="Acyl-CoA_dh_N"/>
    <property type="match status" value="1"/>
</dbReference>
<dbReference type="Pfam" id="PF00441">
    <property type="entry name" value="Acyl-CoA_dh_1"/>
    <property type="match status" value="1"/>
</dbReference>
<gene>
    <name evidence="10" type="ORF">FZC78_22550</name>
</gene>
<evidence type="ECO:0000259" key="8">
    <source>
        <dbReference type="Pfam" id="PF02770"/>
    </source>
</evidence>
<dbReference type="GO" id="GO:0016627">
    <property type="term" value="F:oxidoreductase activity, acting on the CH-CH group of donors"/>
    <property type="evidence" value="ECO:0007669"/>
    <property type="project" value="InterPro"/>
</dbReference>
<dbReference type="SUPFAM" id="SSF47203">
    <property type="entry name" value="Acyl-CoA dehydrogenase C-terminal domain-like"/>
    <property type="match status" value="1"/>
</dbReference>
<comment type="caution">
    <text evidence="10">The sequence shown here is derived from an EMBL/GenBank/DDBJ whole genome shotgun (WGS) entry which is preliminary data.</text>
</comment>
<evidence type="ECO:0000259" key="7">
    <source>
        <dbReference type="Pfam" id="PF00441"/>
    </source>
</evidence>
<evidence type="ECO:0000313" key="10">
    <source>
        <dbReference type="EMBL" id="TYS13039.1"/>
    </source>
</evidence>
<evidence type="ECO:0000256" key="5">
    <source>
        <dbReference type="ARBA" id="ARBA00023002"/>
    </source>
</evidence>
<dbReference type="Pfam" id="PF02770">
    <property type="entry name" value="Acyl-CoA_dh_M"/>
    <property type="match status" value="1"/>
</dbReference>
<dbReference type="Proteomes" id="UP000322267">
    <property type="component" value="Unassembled WGS sequence"/>
</dbReference>
<organism evidence="10 11">
    <name type="scientific">Rossellomorea vietnamensis</name>
    <dbReference type="NCBI Taxonomy" id="218284"/>
    <lineage>
        <taxon>Bacteria</taxon>
        <taxon>Bacillati</taxon>
        <taxon>Bacillota</taxon>
        <taxon>Bacilli</taxon>
        <taxon>Bacillales</taxon>
        <taxon>Bacillaceae</taxon>
        <taxon>Rossellomorea</taxon>
    </lineage>
</organism>
<dbReference type="PANTHER" id="PTHR43292:SF4">
    <property type="entry name" value="ACYL-COA DEHYDROGENASE FADE34"/>
    <property type="match status" value="1"/>
</dbReference>
<evidence type="ECO:0000256" key="1">
    <source>
        <dbReference type="ARBA" id="ARBA00001974"/>
    </source>
</evidence>
<dbReference type="InterPro" id="IPR013786">
    <property type="entry name" value="AcylCoA_DH/ox_N"/>
</dbReference>
<dbReference type="SUPFAM" id="SSF56645">
    <property type="entry name" value="Acyl-CoA dehydrogenase NM domain-like"/>
    <property type="match status" value="1"/>
</dbReference>
<dbReference type="Gene3D" id="1.20.140.10">
    <property type="entry name" value="Butyryl-CoA Dehydrogenase, subunit A, domain 3"/>
    <property type="match status" value="1"/>
</dbReference>
<evidence type="ECO:0000256" key="2">
    <source>
        <dbReference type="ARBA" id="ARBA00009347"/>
    </source>
</evidence>
<protein>
    <submittedName>
        <fullName evidence="10">Acyl-CoA dehydrogenase</fullName>
    </submittedName>
</protein>
<evidence type="ECO:0000259" key="9">
    <source>
        <dbReference type="Pfam" id="PF02771"/>
    </source>
</evidence>
<evidence type="ECO:0000256" key="6">
    <source>
        <dbReference type="RuleBase" id="RU362125"/>
    </source>
</evidence>
<comment type="similarity">
    <text evidence="2 6">Belongs to the acyl-CoA dehydrogenase family.</text>
</comment>
<keyword evidence="3 6" id="KW-0285">Flavoprotein</keyword>
<dbReference type="PANTHER" id="PTHR43292">
    <property type="entry name" value="ACYL-COA DEHYDROGENASE"/>
    <property type="match status" value="1"/>
</dbReference>
<dbReference type="InterPro" id="IPR046373">
    <property type="entry name" value="Acyl-CoA_Oxase/DH_mid-dom_sf"/>
</dbReference>
<feature type="domain" description="Acyl-CoA dehydrogenase/oxidase C-terminal" evidence="7">
    <location>
        <begin position="245"/>
        <end position="391"/>
    </location>
</feature>
<dbReference type="Gene3D" id="1.10.540.10">
    <property type="entry name" value="Acyl-CoA dehydrogenase/oxidase, N-terminal domain"/>
    <property type="match status" value="1"/>
</dbReference>
<keyword evidence="4 6" id="KW-0274">FAD</keyword>
<dbReference type="OrthoDB" id="2431337at2"/>
<name>A0A5D4NGU6_9BACI</name>
<dbReference type="InterPro" id="IPR009075">
    <property type="entry name" value="AcylCo_DH/oxidase_C"/>
</dbReference>
<proteinExistence type="inferred from homology"/>
<dbReference type="InterPro" id="IPR009100">
    <property type="entry name" value="AcylCoA_DH/oxidase_NM_dom_sf"/>
</dbReference>
<comment type="cofactor">
    <cofactor evidence="1 6">
        <name>FAD</name>
        <dbReference type="ChEBI" id="CHEBI:57692"/>
    </cofactor>
</comment>
<evidence type="ECO:0000313" key="11">
    <source>
        <dbReference type="Proteomes" id="UP000322267"/>
    </source>
</evidence>
<dbReference type="GO" id="GO:0050660">
    <property type="term" value="F:flavin adenine dinucleotide binding"/>
    <property type="evidence" value="ECO:0007669"/>
    <property type="project" value="InterPro"/>
</dbReference>
<evidence type="ECO:0000256" key="3">
    <source>
        <dbReference type="ARBA" id="ARBA00022630"/>
    </source>
</evidence>
<sequence>MKSLNKIILIRGIFMDFLFTKEQEEFREKVIALLNTAEIQEKRKMIKKANLDSDPREIYRILGEQGLLAPNFPSEFGGLNKTLIEAAILVEEMSNSGIPEALHVLTSLIIGNVILLSATKSQKEKYLPQLADGSKNACILYSEPKHGSDLSSLESRAYNNEDLGTYSIFGRKVYSMKTHISDYGLIAVRTSEKQSKYDGLSLFMVPLNSEGVTISEIPSLSDESLYEVILDGVVVDNTCMIGKENDGWSVINKALSVERTGLDYFVRAKRWFDLIYTREINNIPTESTLIELSRLRCKLDASRYLTYKVINEFNRLGAVDESLSAISKLYASELACEVVWKGHELRGVEACLKDNHGYSELYGSLESAYREAPGLTLSAGTSEMMLETISKLRLTI</sequence>
<dbReference type="InterPro" id="IPR036250">
    <property type="entry name" value="AcylCo_DH-like_C"/>
</dbReference>
<evidence type="ECO:0000256" key="4">
    <source>
        <dbReference type="ARBA" id="ARBA00022827"/>
    </source>
</evidence>
<dbReference type="AlphaFoldDB" id="A0A5D4NGU6"/>
<reference evidence="10 11" key="1">
    <citation type="submission" date="2019-08" db="EMBL/GenBank/DDBJ databases">
        <title>Bacillus genomes from the desert of Cuatro Cienegas, Coahuila.</title>
        <authorList>
            <person name="Olmedo-Alvarez G."/>
        </authorList>
    </citation>
    <scope>NUCLEOTIDE SEQUENCE [LARGE SCALE GENOMIC DNA]</scope>
    <source>
        <strain evidence="10 11">CH34_1T</strain>
    </source>
</reference>
<keyword evidence="5 6" id="KW-0560">Oxidoreductase</keyword>
<feature type="domain" description="Acyl-CoA oxidase/dehydrogenase middle" evidence="8">
    <location>
        <begin position="138"/>
        <end position="230"/>
    </location>
</feature>
<dbReference type="GO" id="GO:0005886">
    <property type="term" value="C:plasma membrane"/>
    <property type="evidence" value="ECO:0007669"/>
    <property type="project" value="TreeGrafter"/>
</dbReference>
<feature type="domain" description="Acyl-CoA dehydrogenase/oxidase N-terminal" evidence="9">
    <location>
        <begin position="20"/>
        <end position="133"/>
    </location>
</feature>
<dbReference type="InterPro" id="IPR006091">
    <property type="entry name" value="Acyl-CoA_Oxase/DH_mid-dom"/>
</dbReference>
<dbReference type="InterPro" id="IPR052161">
    <property type="entry name" value="Mycobact_Acyl-CoA_DH"/>
</dbReference>
<dbReference type="Gene3D" id="2.40.110.10">
    <property type="entry name" value="Butyryl-CoA Dehydrogenase, subunit A, domain 2"/>
    <property type="match status" value="1"/>
</dbReference>